<feature type="compositionally biased region" description="Pro residues" evidence="1">
    <location>
        <begin position="229"/>
        <end position="238"/>
    </location>
</feature>
<feature type="domain" description="Mycothiol-dependent maleylpyruvate isomerase metal-binding" evidence="3">
    <location>
        <begin position="13"/>
        <end position="148"/>
    </location>
</feature>
<dbReference type="InterPro" id="IPR024344">
    <property type="entry name" value="MDMPI_metal-binding"/>
</dbReference>
<feature type="region of interest" description="Disordered" evidence="1">
    <location>
        <begin position="219"/>
        <end position="238"/>
    </location>
</feature>
<dbReference type="GO" id="GO:0016853">
    <property type="term" value="F:isomerase activity"/>
    <property type="evidence" value="ECO:0007669"/>
    <property type="project" value="UniProtKB-KW"/>
</dbReference>
<name>A0A810MQ84_9ACTN</name>
<dbReference type="InterPro" id="IPR036527">
    <property type="entry name" value="SCP2_sterol-bd_dom_sf"/>
</dbReference>
<dbReference type="InterPro" id="IPR034660">
    <property type="entry name" value="DinB/YfiT-like"/>
</dbReference>
<evidence type="ECO:0000313" key="5">
    <source>
        <dbReference type="Proteomes" id="UP000680866"/>
    </source>
</evidence>
<evidence type="ECO:0000256" key="1">
    <source>
        <dbReference type="SAM" id="MobiDB-lite"/>
    </source>
</evidence>
<proteinExistence type="predicted"/>
<dbReference type="Proteomes" id="UP000680866">
    <property type="component" value="Chromosome"/>
</dbReference>
<dbReference type="KEGG" id="pry:Prubr_02520"/>
<dbReference type="AlphaFoldDB" id="A0A810MQ84"/>
<keyword evidence="4" id="KW-0413">Isomerase</keyword>
<dbReference type="SUPFAM" id="SSF109854">
    <property type="entry name" value="DinB/YfiT-like putative metalloenzymes"/>
    <property type="match status" value="1"/>
</dbReference>
<dbReference type="InterPro" id="IPR010872">
    <property type="entry name" value="MDMPI_C-term_domain"/>
</dbReference>
<dbReference type="GO" id="GO:0046872">
    <property type="term" value="F:metal ion binding"/>
    <property type="evidence" value="ECO:0007669"/>
    <property type="project" value="InterPro"/>
</dbReference>
<evidence type="ECO:0000259" key="2">
    <source>
        <dbReference type="Pfam" id="PF07398"/>
    </source>
</evidence>
<sequence length="238" mass="25386">MTADPLVLMAEVHRATDRLLTTVAGLSDAAVAAPSALPGWSRGHVLTHLARNADGMTNLLEWARTGVVTPQYPSWERRVADIEAGAGRPLTDQLADLRASAARHAAAADRLTSEMWLTTLEIPDRPQTAAYGVWRRLREVEVHHVDLAAGYRPGDWPDAFALHLLHEIVSGYAGRDDAPAVVLCPVETGQELSVGATGATPTVSGPAYALAGWLTGRSTGESLEVTPDGPLPIPPNWM</sequence>
<dbReference type="InterPro" id="IPR017517">
    <property type="entry name" value="Maleyloyr_isom"/>
</dbReference>
<dbReference type="Gene3D" id="3.30.1050.20">
    <property type="match status" value="1"/>
</dbReference>
<evidence type="ECO:0000313" key="4">
    <source>
        <dbReference type="EMBL" id="BCJ63231.1"/>
    </source>
</evidence>
<keyword evidence="5" id="KW-1185">Reference proteome</keyword>
<evidence type="ECO:0000259" key="3">
    <source>
        <dbReference type="Pfam" id="PF11716"/>
    </source>
</evidence>
<feature type="domain" description="MDMPI C-terminal" evidence="2">
    <location>
        <begin position="155"/>
        <end position="232"/>
    </location>
</feature>
<dbReference type="Pfam" id="PF07398">
    <property type="entry name" value="MDMPI_C"/>
    <property type="match status" value="1"/>
</dbReference>
<dbReference type="SUPFAM" id="SSF55718">
    <property type="entry name" value="SCP-like"/>
    <property type="match status" value="1"/>
</dbReference>
<reference evidence="4" key="1">
    <citation type="submission" date="2020-08" db="EMBL/GenBank/DDBJ databases">
        <title>Whole genome shotgun sequence of Polymorphospora rubra NBRC 101157.</title>
        <authorList>
            <person name="Komaki H."/>
            <person name="Tamura T."/>
        </authorList>
    </citation>
    <scope>NUCLEOTIDE SEQUENCE</scope>
    <source>
        <strain evidence="4">NBRC 101157</strain>
    </source>
</reference>
<dbReference type="NCBIfam" id="TIGR03083">
    <property type="entry name" value="maleylpyruvate isomerase family mycothiol-dependent enzyme"/>
    <property type="match status" value="1"/>
</dbReference>
<accession>A0A810MQ84</accession>
<dbReference type="RefSeq" id="WP_212820787.1">
    <property type="nucleotide sequence ID" value="NZ_AP023359.1"/>
</dbReference>
<dbReference type="Pfam" id="PF11716">
    <property type="entry name" value="MDMPI_N"/>
    <property type="match status" value="1"/>
</dbReference>
<dbReference type="EMBL" id="AP023359">
    <property type="protein sequence ID" value="BCJ63231.1"/>
    <property type="molecule type" value="Genomic_DNA"/>
</dbReference>
<organism evidence="4 5">
    <name type="scientific">Polymorphospora rubra</name>
    <dbReference type="NCBI Taxonomy" id="338584"/>
    <lineage>
        <taxon>Bacteria</taxon>
        <taxon>Bacillati</taxon>
        <taxon>Actinomycetota</taxon>
        <taxon>Actinomycetes</taxon>
        <taxon>Micromonosporales</taxon>
        <taxon>Micromonosporaceae</taxon>
        <taxon>Polymorphospora</taxon>
    </lineage>
</organism>
<gene>
    <name evidence="4" type="ORF">Prubr_02520</name>
</gene>
<dbReference type="Gene3D" id="1.20.120.450">
    <property type="entry name" value="dinb family like domain"/>
    <property type="match status" value="1"/>
</dbReference>
<protein>
    <submittedName>
        <fullName evidence="4">Maleylpyruvate isomerase</fullName>
    </submittedName>
</protein>